<accession>A0A0U2VZK8</accession>
<dbReference type="InterPro" id="IPR032466">
    <property type="entry name" value="Metal_Hydrolase"/>
</dbReference>
<dbReference type="InterPro" id="IPR008257">
    <property type="entry name" value="Pept_M19"/>
</dbReference>
<dbReference type="SUPFAM" id="SSF51556">
    <property type="entry name" value="Metallo-dependent hydrolases"/>
    <property type="match status" value="1"/>
</dbReference>
<protein>
    <submittedName>
        <fullName evidence="1">Membrane dipeptidase</fullName>
    </submittedName>
</protein>
<dbReference type="RefSeq" id="WP_054818121.1">
    <property type="nucleotide sequence ID" value="NZ_CP013652.1"/>
</dbReference>
<evidence type="ECO:0000313" key="1">
    <source>
        <dbReference type="EMBL" id="ALS21716.1"/>
    </source>
</evidence>
<dbReference type="OrthoDB" id="9804920at2"/>
<dbReference type="GO" id="GO:0006508">
    <property type="term" value="P:proteolysis"/>
    <property type="evidence" value="ECO:0007669"/>
    <property type="project" value="InterPro"/>
</dbReference>
<evidence type="ECO:0000313" key="2">
    <source>
        <dbReference type="Proteomes" id="UP000061660"/>
    </source>
</evidence>
<dbReference type="Gene3D" id="3.20.20.140">
    <property type="entry name" value="Metal-dependent hydrolases"/>
    <property type="match status" value="1"/>
</dbReference>
<dbReference type="PATRIC" id="fig|162209.4.peg.1419"/>
<reference evidence="2" key="1">
    <citation type="submission" date="2015-12" db="EMBL/GenBank/DDBJ databases">
        <title>Complete genome sequences of two moderately thermophilic Paenibacillus species.</title>
        <authorList>
            <person name="Butler R.III."/>
            <person name="Wang J."/>
            <person name="Stark B.C."/>
            <person name="Pombert J.-F."/>
        </authorList>
    </citation>
    <scope>NUCLEOTIDE SEQUENCE [LARGE SCALE GENOMIC DNA]</scope>
    <source>
        <strain evidence="2">32O-Y</strain>
    </source>
</reference>
<reference evidence="1 2" key="2">
    <citation type="journal article" date="2016" name="Genome Announc.">
        <title>Complete Genome Sequences of Two Interactive Moderate Thermophiles, Paenibacillus napthalenovorans 32O-Y and Paenibacillus sp. 32O-W.</title>
        <authorList>
            <person name="Butler R.R.III."/>
            <person name="Wang J."/>
            <person name="Stark B.C."/>
            <person name="Pombert J.F."/>
        </authorList>
    </citation>
    <scope>NUCLEOTIDE SEQUENCE [LARGE SCALE GENOMIC DNA]</scope>
    <source>
        <strain evidence="1 2">32O-Y</strain>
    </source>
</reference>
<dbReference type="Proteomes" id="UP000061660">
    <property type="component" value="Chromosome"/>
</dbReference>
<sequence length="314" mass="35703">MKVIDGHCDVLLKMYLDPAIDFYDVHTSPMDVTYSRMLHSNVKLQCFAIYLPERITQPHFDHYLEYINIFYQKIVRSGLIQAVKTRGDLELVMNGRVPGALLTLEGADALYGNPLYTRTLYHLGVRMIGVTWNYANWAADGVLEPRQGGFTRKGKSFIKDCNDLGILLDVSHLSEAAFWDLAAASAKPFVATHSNVKRLCGHPRNLDDEQIRALIRVDGRIGVTFVPWFVESSGKASVDDVVRHMEYICALGGERQLVLGSDFDGIDRHIPGLEHTGQYDRLAEALYKKFTKEQIEGFFYKNWHTFLSQHLPIH</sequence>
<dbReference type="AlphaFoldDB" id="A0A0U2VZK8"/>
<dbReference type="EMBL" id="CP013652">
    <property type="protein sequence ID" value="ALS21716.1"/>
    <property type="molecule type" value="Genomic_DNA"/>
</dbReference>
<dbReference type="GO" id="GO:0070573">
    <property type="term" value="F:metallodipeptidase activity"/>
    <property type="evidence" value="ECO:0007669"/>
    <property type="project" value="InterPro"/>
</dbReference>
<dbReference type="CDD" id="cd01301">
    <property type="entry name" value="rDP_like"/>
    <property type="match status" value="1"/>
</dbReference>
<dbReference type="PROSITE" id="PS51365">
    <property type="entry name" value="RENAL_DIPEPTIDASE_2"/>
    <property type="match status" value="1"/>
</dbReference>
<name>A0A0U2VZK8_9BACL</name>
<dbReference type="PANTHER" id="PTHR10443">
    <property type="entry name" value="MICROSOMAL DIPEPTIDASE"/>
    <property type="match status" value="1"/>
</dbReference>
<keyword evidence="2" id="KW-1185">Reference proteome</keyword>
<dbReference type="Pfam" id="PF01244">
    <property type="entry name" value="Peptidase_M19"/>
    <property type="match status" value="1"/>
</dbReference>
<proteinExistence type="predicted"/>
<dbReference type="KEGG" id="pnp:IJ22_13400"/>
<dbReference type="PANTHER" id="PTHR10443:SF12">
    <property type="entry name" value="DIPEPTIDASE"/>
    <property type="match status" value="1"/>
</dbReference>
<gene>
    <name evidence="1" type="ORF">IJ22_13400</name>
</gene>
<dbReference type="STRING" id="162209.IJ22_13400"/>
<organism evidence="1 2">
    <name type="scientific">Paenibacillus naphthalenovorans</name>
    <dbReference type="NCBI Taxonomy" id="162209"/>
    <lineage>
        <taxon>Bacteria</taxon>
        <taxon>Bacillati</taxon>
        <taxon>Bacillota</taxon>
        <taxon>Bacilli</taxon>
        <taxon>Bacillales</taxon>
        <taxon>Paenibacillaceae</taxon>
        <taxon>Paenibacillus</taxon>
    </lineage>
</organism>